<reference evidence="1 2" key="1">
    <citation type="journal article" date="2019" name="Sci. Rep.">
        <title>Orb-weaving spider Araneus ventricosus genome elucidates the spidroin gene catalogue.</title>
        <authorList>
            <person name="Kono N."/>
            <person name="Nakamura H."/>
            <person name="Ohtoshi R."/>
            <person name="Moran D.A.P."/>
            <person name="Shinohara A."/>
            <person name="Yoshida Y."/>
            <person name="Fujiwara M."/>
            <person name="Mori M."/>
            <person name="Tomita M."/>
            <person name="Arakawa K."/>
        </authorList>
    </citation>
    <scope>NUCLEOTIDE SEQUENCE [LARGE SCALE GENOMIC DNA]</scope>
</reference>
<dbReference type="Proteomes" id="UP000499080">
    <property type="component" value="Unassembled WGS sequence"/>
</dbReference>
<gene>
    <name evidence="1" type="ORF">AVEN_257100_1</name>
</gene>
<proteinExistence type="predicted"/>
<dbReference type="AlphaFoldDB" id="A0A4Y2FRJ9"/>
<dbReference type="EMBL" id="BGPR01001057">
    <property type="protein sequence ID" value="GBM44152.1"/>
    <property type="molecule type" value="Genomic_DNA"/>
</dbReference>
<accession>A0A4Y2FRJ9</accession>
<name>A0A4Y2FRJ9_ARAVE</name>
<evidence type="ECO:0000313" key="2">
    <source>
        <dbReference type="Proteomes" id="UP000499080"/>
    </source>
</evidence>
<evidence type="ECO:0000313" key="1">
    <source>
        <dbReference type="EMBL" id="GBM44152.1"/>
    </source>
</evidence>
<comment type="caution">
    <text evidence="1">The sequence shown here is derived from an EMBL/GenBank/DDBJ whole genome shotgun (WGS) entry which is preliminary data.</text>
</comment>
<organism evidence="1 2">
    <name type="scientific">Araneus ventricosus</name>
    <name type="common">Orbweaver spider</name>
    <name type="synonym">Epeira ventricosa</name>
    <dbReference type="NCBI Taxonomy" id="182803"/>
    <lineage>
        <taxon>Eukaryota</taxon>
        <taxon>Metazoa</taxon>
        <taxon>Ecdysozoa</taxon>
        <taxon>Arthropoda</taxon>
        <taxon>Chelicerata</taxon>
        <taxon>Arachnida</taxon>
        <taxon>Araneae</taxon>
        <taxon>Araneomorphae</taxon>
        <taxon>Entelegynae</taxon>
        <taxon>Araneoidea</taxon>
        <taxon>Araneidae</taxon>
        <taxon>Araneus</taxon>
    </lineage>
</organism>
<keyword evidence="2" id="KW-1185">Reference proteome</keyword>
<sequence>MVTSLHTNGMAALHTIPIFPLRWVFYGDSMQTTLPVTPIRKGYCDCSFPRFQNGSLFRERDSLPHGSPFCGFCLCERASLPFPKVAFQFYDPTLHLDNERSSISNLLTDLRQFPPEFRTSVWFWIYAAKFAWSGLTVTEGFMLVFEEIHNHKQFVLVSKI</sequence>
<protein>
    <submittedName>
        <fullName evidence="1">Uncharacterized protein</fullName>
    </submittedName>
</protein>